<dbReference type="EMBL" id="NSIT01000009">
    <property type="protein sequence ID" value="PJE80697.1"/>
    <property type="molecule type" value="Genomic_DNA"/>
</dbReference>
<comment type="caution">
    <text evidence="1">The sequence shown here is derived from an EMBL/GenBank/DDBJ whole genome shotgun (WGS) entry which is preliminary data.</text>
</comment>
<reference evidence="1" key="1">
    <citation type="journal article" date="2017" name="Appl. Environ. Microbiol.">
        <title>Molecular characterization of an Endozoicomonas-like organism causing infection in king scallop Pecten maximus L.</title>
        <authorList>
            <person name="Cano I."/>
            <person name="van Aerle R."/>
            <person name="Ross S."/>
            <person name="Verner-Jeffreys D.W."/>
            <person name="Paley R.K."/>
            <person name="Rimmer G."/>
            <person name="Ryder D."/>
            <person name="Hooper P."/>
            <person name="Stone D."/>
            <person name="Feist S.W."/>
        </authorList>
    </citation>
    <scope>NUCLEOTIDE SEQUENCE</scope>
</reference>
<dbReference type="AlphaFoldDB" id="A0A2H9TBW8"/>
<protein>
    <submittedName>
        <fullName evidence="1">Uncharacterized protein</fullName>
    </submittedName>
</protein>
<sequence length="153" mass="17418">MPDFPDIPVCRDGYGRNLSAQPAPVTFDAYARYRRRIRRRGCTDTVKWLCRRDGCELIEQFYRRQGTDWFTLPLPSHTGMVSTVVRFDGQLSVTPLAGVYEVKASLYVPDPPVMSAATLKDILTASEMEGDFMDDFHEFLHKQWPELMAGGHG</sequence>
<evidence type="ECO:0000313" key="1">
    <source>
        <dbReference type="EMBL" id="PJE80697.1"/>
    </source>
</evidence>
<organism evidence="1">
    <name type="scientific">invertebrate metagenome</name>
    <dbReference type="NCBI Taxonomy" id="1711999"/>
    <lineage>
        <taxon>unclassified sequences</taxon>
        <taxon>metagenomes</taxon>
        <taxon>organismal metagenomes</taxon>
    </lineage>
</organism>
<proteinExistence type="predicted"/>
<accession>A0A2H9TBW8</accession>
<name>A0A2H9TBW8_9ZZZZ</name>
<gene>
    <name evidence="1" type="ORF">CI610_00358</name>
</gene>